<name>A0AAV3RP19_LITER</name>
<dbReference type="Pfam" id="PF03732">
    <property type="entry name" value="Retrotrans_gag"/>
    <property type="match status" value="1"/>
</dbReference>
<comment type="caution">
    <text evidence="2">The sequence shown here is derived from an EMBL/GenBank/DDBJ whole genome shotgun (WGS) entry which is preliminary data.</text>
</comment>
<dbReference type="AlphaFoldDB" id="A0AAV3RP19"/>
<evidence type="ECO:0000313" key="2">
    <source>
        <dbReference type="EMBL" id="GAA0177422.1"/>
    </source>
</evidence>
<proteinExistence type="predicted"/>
<keyword evidence="3" id="KW-1185">Reference proteome</keyword>
<dbReference type="Proteomes" id="UP001454036">
    <property type="component" value="Unassembled WGS sequence"/>
</dbReference>
<reference evidence="2 3" key="1">
    <citation type="submission" date="2024-01" db="EMBL/GenBank/DDBJ databases">
        <title>The complete chloroplast genome sequence of Lithospermum erythrorhizon: insights into the phylogenetic relationship among Boraginaceae species and the maternal lineages of purple gromwells.</title>
        <authorList>
            <person name="Okada T."/>
            <person name="Watanabe K."/>
        </authorList>
    </citation>
    <scope>NUCLEOTIDE SEQUENCE [LARGE SCALE GENOMIC DNA]</scope>
</reference>
<gene>
    <name evidence="2" type="ORF">LIER_42134</name>
</gene>
<organism evidence="2 3">
    <name type="scientific">Lithospermum erythrorhizon</name>
    <name type="common">Purple gromwell</name>
    <name type="synonym">Lithospermum officinale var. erythrorhizon</name>
    <dbReference type="NCBI Taxonomy" id="34254"/>
    <lineage>
        <taxon>Eukaryota</taxon>
        <taxon>Viridiplantae</taxon>
        <taxon>Streptophyta</taxon>
        <taxon>Embryophyta</taxon>
        <taxon>Tracheophyta</taxon>
        <taxon>Spermatophyta</taxon>
        <taxon>Magnoliopsida</taxon>
        <taxon>eudicotyledons</taxon>
        <taxon>Gunneridae</taxon>
        <taxon>Pentapetalae</taxon>
        <taxon>asterids</taxon>
        <taxon>lamiids</taxon>
        <taxon>Boraginales</taxon>
        <taxon>Boraginaceae</taxon>
        <taxon>Boraginoideae</taxon>
        <taxon>Lithospermeae</taxon>
        <taxon>Lithospermum</taxon>
    </lineage>
</organism>
<dbReference type="InterPro" id="IPR005162">
    <property type="entry name" value="Retrotrans_gag_dom"/>
</dbReference>
<evidence type="ECO:0000259" key="1">
    <source>
        <dbReference type="Pfam" id="PF03732"/>
    </source>
</evidence>
<sequence length="98" mass="11049">MYCCGGIEDGIFTKTALGEPEGYIAHMSITSNNLDVYVKAFPTSLIGRARDWYMALPLKTIDTYQQTEDAFVAIFGTAVQKGRMNRSLWIFNRAKMNL</sequence>
<evidence type="ECO:0000313" key="3">
    <source>
        <dbReference type="Proteomes" id="UP001454036"/>
    </source>
</evidence>
<feature type="domain" description="Retrotransposon gag" evidence="1">
    <location>
        <begin position="39"/>
        <end position="95"/>
    </location>
</feature>
<accession>A0AAV3RP19</accession>
<dbReference type="EMBL" id="BAABME010028225">
    <property type="protein sequence ID" value="GAA0177422.1"/>
    <property type="molecule type" value="Genomic_DNA"/>
</dbReference>
<protein>
    <recommendedName>
        <fullName evidence="1">Retrotransposon gag domain-containing protein</fullName>
    </recommendedName>
</protein>